<reference evidence="1 2" key="1">
    <citation type="submission" date="2020-08" db="EMBL/GenBank/DDBJ databases">
        <title>Sequencing the genomes of 1000 actinobacteria strains.</title>
        <authorList>
            <person name="Klenk H.-P."/>
        </authorList>
    </citation>
    <scope>NUCLEOTIDE SEQUENCE [LARGE SCALE GENOMIC DNA]</scope>
    <source>
        <strain evidence="1 2">DSM 44320</strain>
    </source>
</reference>
<organism evidence="1 2">
    <name type="scientific">Nonomuraea dietziae</name>
    <dbReference type="NCBI Taxonomy" id="65515"/>
    <lineage>
        <taxon>Bacteria</taxon>
        <taxon>Bacillati</taxon>
        <taxon>Actinomycetota</taxon>
        <taxon>Actinomycetes</taxon>
        <taxon>Streptosporangiales</taxon>
        <taxon>Streptosporangiaceae</taxon>
        <taxon>Nonomuraea</taxon>
    </lineage>
</organism>
<evidence type="ECO:0000313" key="2">
    <source>
        <dbReference type="Proteomes" id="UP000579945"/>
    </source>
</evidence>
<gene>
    <name evidence="1" type="ORF">FHR33_009869</name>
</gene>
<protein>
    <submittedName>
        <fullName evidence="1">Uncharacterized protein</fullName>
    </submittedName>
</protein>
<dbReference type="AlphaFoldDB" id="A0A7W5VFF6"/>
<accession>A0A7W5VFF6</accession>
<evidence type="ECO:0000313" key="1">
    <source>
        <dbReference type="EMBL" id="MBB3733916.1"/>
    </source>
</evidence>
<dbReference type="EMBL" id="JACIBV010000003">
    <property type="protein sequence ID" value="MBB3733916.1"/>
    <property type="molecule type" value="Genomic_DNA"/>
</dbReference>
<name>A0A7W5VFF6_9ACTN</name>
<comment type="caution">
    <text evidence="1">The sequence shown here is derived from an EMBL/GenBank/DDBJ whole genome shotgun (WGS) entry which is preliminary data.</text>
</comment>
<proteinExistence type="predicted"/>
<keyword evidence="2" id="KW-1185">Reference proteome</keyword>
<dbReference type="Proteomes" id="UP000579945">
    <property type="component" value="Unassembled WGS sequence"/>
</dbReference>
<sequence>MMEVIKRVVGLKEKARLTDVFNKETAKVCSNPMQSQ</sequence>